<dbReference type="Pfam" id="PF00078">
    <property type="entry name" value="RVT_1"/>
    <property type="match status" value="1"/>
</dbReference>
<sequence length="507" mass="57568">MLNAAIWNVWGLNRRDHQLQLLPRWKWFIDYTVSGNRIWLAWDDDFVDVDVIDIGAQFIHCRVYMRYLHEHVLVMVVYGANDLISRRDLWLPLNRIMQGIDEEPWLVGAISMLSLTSVRVVADSNVREPHSSYIGSLPTCASGGLTHWTVGFLEISQQFLQWDRHNELLLHLEHCCRLVYLKATKLEQAASDATGQTFTDPEGVSAAFVSFYLQLLGGTRAKRALDLGTCAPGPLSADEVQALIRPFTKEEVKAALFDIEEDRAPGPDGYSSGFFKAAWPIVGDEVTRSILDFFVTGRLLKQVNAPLLTLIPKELFSGYNQMRLPPHCALKVDLRKAYDTVEWDFLLATLKLFGFPAVFIDWIEECITSAHFSMYLNGDIHGYFAGARGLRQGDPMSPYLFVLVMEVLQMIIQQFIDQDEGFTYHWKCGNMGLFQLCFADDLLLLCHADVPLVNVFRRGLEMFATLSGLIANPQKSHLIISKAAQANRDALFQVLEFEEGHLPIFFR</sequence>
<dbReference type="PROSITE" id="PS50878">
    <property type="entry name" value="RT_POL"/>
    <property type="match status" value="1"/>
</dbReference>
<comment type="caution">
    <text evidence="2">The sequence shown here is derived from an EMBL/GenBank/DDBJ whole genome shotgun (WGS) entry which is preliminary data.</text>
</comment>
<dbReference type="SUPFAM" id="SSF56672">
    <property type="entry name" value="DNA/RNA polymerases"/>
    <property type="match status" value="1"/>
</dbReference>
<protein>
    <submittedName>
        <fullName evidence="2">LINE-1 reverse transcriptase</fullName>
    </submittedName>
</protein>
<keyword evidence="2" id="KW-0695">RNA-directed DNA polymerase</keyword>
<keyword evidence="2" id="KW-0808">Transferase</keyword>
<reference evidence="2" key="1">
    <citation type="submission" date="2020-06" db="EMBL/GenBank/DDBJ databases">
        <authorList>
            <person name="Li T."/>
            <person name="Hu X."/>
            <person name="Zhang T."/>
            <person name="Song X."/>
            <person name="Zhang H."/>
            <person name="Dai N."/>
            <person name="Sheng W."/>
            <person name="Hou X."/>
            <person name="Wei L."/>
        </authorList>
    </citation>
    <scope>NUCLEOTIDE SEQUENCE</scope>
    <source>
        <strain evidence="2">KEN1</strain>
        <tissue evidence="2">Leaf</tissue>
    </source>
</reference>
<reference evidence="2" key="2">
    <citation type="journal article" date="2024" name="Plant">
        <title>Genomic evolution and insights into agronomic trait innovations of Sesamum species.</title>
        <authorList>
            <person name="Miao H."/>
            <person name="Wang L."/>
            <person name="Qu L."/>
            <person name="Liu H."/>
            <person name="Sun Y."/>
            <person name="Le M."/>
            <person name="Wang Q."/>
            <person name="Wei S."/>
            <person name="Zheng Y."/>
            <person name="Lin W."/>
            <person name="Duan Y."/>
            <person name="Cao H."/>
            <person name="Xiong S."/>
            <person name="Wang X."/>
            <person name="Wei L."/>
            <person name="Li C."/>
            <person name="Ma Q."/>
            <person name="Ju M."/>
            <person name="Zhao R."/>
            <person name="Li G."/>
            <person name="Mu C."/>
            <person name="Tian Q."/>
            <person name="Mei H."/>
            <person name="Zhang T."/>
            <person name="Gao T."/>
            <person name="Zhang H."/>
        </authorList>
    </citation>
    <scope>NUCLEOTIDE SEQUENCE</scope>
    <source>
        <strain evidence="2">KEN1</strain>
    </source>
</reference>
<proteinExistence type="predicted"/>
<organism evidence="2">
    <name type="scientific">Sesamum latifolium</name>
    <dbReference type="NCBI Taxonomy" id="2727402"/>
    <lineage>
        <taxon>Eukaryota</taxon>
        <taxon>Viridiplantae</taxon>
        <taxon>Streptophyta</taxon>
        <taxon>Embryophyta</taxon>
        <taxon>Tracheophyta</taxon>
        <taxon>Spermatophyta</taxon>
        <taxon>Magnoliopsida</taxon>
        <taxon>eudicotyledons</taxon>
        <taxon>Gunneridae</taxon>
        <taxon>Pentapetalae</taxon>
        <taxon>asterids</taxon>
        <taxon>lamiids</taxon>
        <taxon>Lamiales</taxon>
        <taxon>Pedaliaceae</taxon>
        <taxon>Sesamum</taxon>
    </lineage>
</organism>
<evidence type="ECO:0000259" key="1">
    <source>
        <dbReference type="PROSITE" id="PS50878"/>
    </source>
</evidence>
<evidence type="ECO:0000313" key="2">
    <source>
        <dbReference type="EMBL" id="KAL0454000.1"/>
    </source>
</evidence>
<name>A0AAW2XIK6_9LAMI</name>
<dbReference type="EMBL" id="JACGWN010000004">
    <property type="protein sequence ID" value="KAL0454000.1"/>
    <property type="molecule type" value="Genomic_DNA"/>
</dbReference>
<accession>A0AAW2XIK6</accession>
<keyword evidence="2" id="KW-0548">Nucleotidyltransferase</keyword>
<dbReference type="InterPro" id="IPR000477">
    <property type="entry name" value="RT_dom"/>
</dbReference>
<dbReference type="AlphaFoldDB" id="A0AAW2XIK6"/>
<dbReference type="PANTHER" id="PTHR46890:SF48">
    <property type="entry name" value="RNA-DIRECTED DNA POLYMERASE"/>
    <property type="match status" value="1"/>
</dbReference>
<feature type="domain" description="Reverse transcriptase" evidence="1">
    <location>
        <begin position="259"/>
        <end position="507"/>
    </location>
</feature>
<dbReference type="PANTHER" id="PTHR46890">
    <property type="entry name" value="NON-LTR RETROLELEMENT REVERSE TRANSCRIPTASE-LIKE PROTEIN-RELATED"/>
    <property type="match status" value="1"/>
</dbReference>
<dbReference type="InterPro" id="IPR052343">
    <property type="entry name" value="Retrotransposon-Effector_Assoc"/>
</dbReference>
<dbReference type="InterPro" id="IPR043502">
    <property type="entry name" value="DNA/RNA_pol_sf"/>
</dbReference>
<dbReference type="GO" id="GO:0003964">
    <property type="term" value="F:RNA-directed DNA polymerase activity"/>
    <property type="evidence" value="ECO:0007669"/>
    <property type="project" value="UniProtKB-KW"/>
</dbReference>
<gene>
    <name evidence="2" type="ORF">Slati_1378100</name>
</gene>